<keyword evidence="8 9" id="KW-0346">Stress response</keyword>
<dbReference type="Gene3D" id="2.30.130.40">
    <property type="entry name" value="LON domain-like"/>
    <property type="match status" value="1"/>
</dbReference>
<dbReference type="InterPro" id="IPR027065">
    <property type="entry name" value="Lon_Prtase"/>
</dbReference>
<accession>A0A9W6FTP6</accession>
<dbReference type="InterPro" id="IPR008269">
    <property type="entry name" value="Lon_proteolytic"/>
</dbReference>
<keyword evidence="18" id="KW-1185">Reference proteome</keyword>
<comment type="induction">
    <text evidence="9">By heat shock.</text>
</comment>
<dbReference type="GO" id="GO:0016887">
    <property type="term" value="F:ATP hydrolysis activity"/>
    <property type="evidence" value="ECO:0007669"/>
    <property type="project" value="UniProtKB-UniRule"/>
</dbReference>
<dbReference type="InterPro" id="IPR003111">
    <property type="entry name" value="Lon_prtase_N"/>
</dbReference>
<dbReference type="InterPro" id="IPR008268">
    <property type="entry name" value="Peptidase_S16_AS"/>
</dbReference>
<dbReference type="GO" id="GO:0034605">
    <property type="term" value="P:cellular response to heat"/>
    <property type="evidence" value="ECO:0007669"/>
    <property type="project" value="UniProtKB-UniRule"/>
</dbReference>
<name>A0A9W6FTP6_9BACT</name>
<evidence type="ECO:0000256" key="2">
    <source>
        <dbReference type="ARBA" id="ARBA00022490"/>
    </source>
</evidence>
<dbReference type="InterPro" id="IPR015947">
    <property type="entry name" value="PUA-like_sf"/>
</dbReference>
<keyword evidence="3 9" id="KW-0645">Protease</keyword>
<dbReference type="Pfam" id="PF22667">
    <property type="entry name" value="Lon_lid"/>
    <property type="match status" value="1"/>
</dbReference>
<evidence type="ECO:0000259" key="15">
    <source>
        <dbReference type="PROSITE" id="PS51786"/>
    </source>
</evidence>
<feature type="active site" evidence="9 11">
    <location>
        <position position="689"/>
    </location>
</feature>
<dbReference type="FunFam" id="1.20.5.5270:FF:000002">
    <property type="entry name" value="Lon protease homolog"/>
    <property type="match status" value="1"/>
</dbReference>
<dbReference type="GO" id="GO:0006515">
    <property type="term" value="P:protein quality control for misfolded or incompletely synthesized proteins"/>
    <property type="evidence" value="ECO:0007669"/>
    <property type="project" value="UniProtKB-UniRule"/>
</dbReference>
<evidence type="ECO:0000256" key="1">
    <source>
        <dbReference type="ARBA" id="ARBA00004496"/>
    </source>
</evidence>
<feature type="domain" description="Lon N-terminal" evidence="16">
    <location>
        <begin position="22"/>
        <end position="214"/>
    </location>
</feature>
<dbReference type="InterPro" id="IPR003593">
    <property type="entry name" value="AAA+_ATPase"/>
</dbReference>
<dbReference type="PROSITE" id="PS51786">
    <property type="entry name" value="LON_PROTEOLYTIC"/>
    <property type="match status" value="1"/>
</dbReference>
<proteinExistence type="evidence at transcript level"/>
<comment type="subcellular location">
    <subcellularLocation>
        <location evidence="1 9 10">Cytoplasm</location>
    </subcellularLocation>
</comment>
<evidence type="ECO:0000256" key="8">
    <source>
        <dbReference type="ARBA" id="ARBA00023016"/>
    </source>
</evidence>
<comment type="similarity">
    <text evidence="9 10 13 14">Belongs to the peptidase S16 family.</text>
</comment>
<dbReference type="InterPro" id="IPR046336">
    <property type="entry name" value="Lon_prtase_N_sf"/>
</dbReference>
<evidence type="ECO:0000256" key="7">
    <source>
        <dbReference type="ARBA" id="ARBA00022840"/>
    </source>
</evidence>
<evidence type="ECO:0000259" key="16">
    <source>
        <dbReference type="PROSITE" id="PS51787"/>
    </source>
</evidence>
<dbReference type="EC" id="3.4.21.53" evidence="9 10"/>
<evidence type="ECO:0000256" key="3">
    <source>
        <dbReference type="ARBA" id="ARBA00022670"/>
    </source>
</evidence>
<dbReference type="AlphaFoldDB" id="A0A9W6FTP6"/>
<evidence type="ECO:0000313" key="17">
    <source>
        <dbReference type="EMBL" id="GLI33816.1"/>
    </source>
</evidence>
<reference evidence="17" key="1">
    <citation type="submission" date="2022-12" db="EMBL/GenBank/DDBJ databases">
        <title>Reference genome sequencing for broad-spectrum identification of bacterial and archaeal isolates by mass spectrometry.</title>
        <authorList>
            <person name="Sekiguchi Y."/>
            <person name="Tourlousse D.M."/>
        </authorList>
    </citation>
    <scope>NUCLEOTIDE SEQUENCE</scope>
    <source>
        <strain evidence="17">ASRB1</strain>
    </source>
</reference>
<evidence type="ECO:0000256" key="11">
    <source>
        <dbReference type="PIRSR" id="PIRSR001174-1"/>
    </source>
</evidence>
<dbReference type="PRINTS" id="PR00830">
    <property type="entry name" value="ENDOLAPTASE"/>
</dbReference>
<dbReference type="SUPFAM" id="SSF54211">
    <property type="entry name" value="Ribosomal protein S5 domain 2-like"/>
    <property type="match status" value="1"/>
</dbReference>
<dbReference type="Proteomes" id="UP001144372">
    <property type="component" value="Unassembled WGS sequence"/>
</dbReference>
<dbReference type="EMBL" id="BSDR01000001">
    <property type="protein sequence ID" value="GLI33816.1"/>
    <property type="molecule type" value="Genomic_DNA"/>
</dbReference>
<dbReference type="GO" id="GO:0043565">
    <property type="term" value="F:sequence-specific DNA binding"/>
    <property type="evidence" value="ECO:0007669"/>
    <property type="project" value="UniProtKB-UniRule"/>
</dbReference>
<evidence type="ECO:0000256" key="10">
    <source>
        <dbReference type="PIRNR" id="PIRNR001174"/>
    </source>
</evidence>
<dbReference type="Gene3D" id="1.20.5.5270">
    <property type="match status" value="1"/>
</dbReference>
<comment type="subunit">
    <text evidence="9 10">Homohexamer. Organized in a ring with a central cavity.</text>
</comment>
<keyword evidence="2 9" id="KW-0963">Cytoplasm</keyword>
<evidence type="ECO:0000256" key="4">
    <source>
        <dbReference type="ARBA" id="ARBA00022741"/>
    </source>
</evidence>
<dbReference type="GO" id="GO:0005737">
    <property type="term" value="C:cytoplasm"/>
    <property type="evidence" value="ECO:0007669"/>
    <property type="project" value="UniProtKB-SubCell"/>
</dbReference>
<evidence type="ECO:0000313" key="18">
    <source>
        <dbReference type="Proteomes" id="UP001144372"/>
    </source>
</evidence>
<dbReference type="Gene3D" id="3.40.50.300">
    <property type="entry name" value="P-loop containing nucleotide triphosphate hydrolases"/>
    <property type="match status" value="1"/>
</dbReference>
<evidence type="ECO:0000256" key="12">
    <source>
        <dbReference type="PIRSR" id="PIRSR001174-2"/>
    </source>
</evidence>
<dbReference type="GO" id="GO:0004252">
    <property type="term" value="F:serine-type endopeptidase activity"/>
    <property type="evidence" value="ECO:0007669"/>
    <property type="project" value="UniProtKB-UniRule"/>
</dbReference>
<feature type="active site" evidence="9 11">
    <location>
        <position position="732"/>
    </location>
</feature>
<sequence length="790" mass="88266">MAMSEELLEVKDKSEEVVPERLPILPLRNMVLYPELVMPLHVERAGSIKLIDDVVPGELSMVVVAQRDRQVENPGPSDFYDVGTIGNVMKLVKQTDGSYQIIVRAKQKVRLSDIRAKGNYFDARIEVLPEDTSTSPEIEAMVLNLRTQFEKLVEMANLPTELATLSLNLDRPIQLVYVVAANLSLTVAERQTILELPDIYTALERTTFYLTRQLDQLELVQKIQEKVKAGMDRRQREYFLREQLQVIKRELGESEEKNPEIQELLDRLDQVQMPPEVLTAAEKEIERLGRISPAAAEYTVSRNYLDWLLELPWKVSTQDTLDVREAAKILDEDHFDLEKVKRRILEYLAVLQLKKDLKGPILCFVGPPGVGKTSLGQSIARSLGRKFLRISLGGLRDEAELRGHRRTYVGALPGRIIQGLRRIGSNNPVFMLDEIDKLGMDFRGDPSSALLEVLDPEQNSTFSDHYLGVPFDLSRIIFVATANMLDPIPSALRDRMEVIELPGYTEEEKLQIARKFLVVRQIENHGLKTDQVIIPDETILEIIHSYTREAGVRNLDRNLAALCRFVAKDIAEGKDGPVTIRPENCKEILGPVRFLPETATRSWGPGISTGLAWTPSGGELIFVEALRTHGRGNLTLTGQLGAVMKESVAAALTYIRAHASDLGIDEEKFEKSDIHVHVPAGGIPKDGPSAGVAMVVALASLMSQREVRRNVAMTGEITLRGDVLPVGGIKEKMLAARRAGIREVMIPQANAKDLMEIPQHLREGMVFHELQIIMDALEIALVPPQAVGGK</sequence>
<dbReference type="SMART" id="SM00464">
    <property type="entry name" value="LON"/>
    <property type="match status" value="1"/>
</dbReference>
<dbReference type="Pfam" id="PF02190">
    <property type="entry name" value="LON_substr_bdg"/>
    <property type="match status" value="1"/>
</dbReference>
<evidence type="ECO:0000256" key="13">
    <source>
        <dbReference type="PROSITE-ProRule" id="PRU01122"/>
    </source>
</evidence>
<comment type="function">
    <text evidence="9">ATP-dependent serine protease that mediates the selective degradation of mutant and abnormal proteins as well as certain short-lived regulatory proteins. Required for cellular homeostasis and for survival from DNA damage and developmental changes induced by stress. Degrades polypeptides processively to yield small peptide fragments that are 5 to 10 amino acids long. Binds to DNA in a double-stranded, site-specific manner.</text>
</comment>
<dbReference type="CDD" id="cd19500">
    <property type="entry name" value="RecA-like_Lon"/>
    <property type="match status" value="1"/>
</dbReference>
<dbReference type="Gene3D" id="1.20.58.1480">
    <property type="match status" value="1"/>
</dbReference>
<organism evidence="17 18">
    <name type="scientific">Desulforhabdus amnigena</name>
    <dbReference type="NCBI Taxonomy" id="40218"/>
    <lineage>
        <taxon>Bacteria</taxon>
        <taxon>Pseudomonadati</taxon>
        <taxon>Thermodesulfobacteriota</taxon>
        <taxon>Syntrophobacteria</taxon>
        <taxon>Syntrophobacterales</taxon>
        <taxon>Syntrophobacteraceae</taxon>
        <taxon>Desulforhabdus</taxon>
    </lineage>
</organism>
<dbReference type="PANTHER" id="PTHR10046">
    <property type="entry name" value="ATP DEPENDENT LON PROTEASE FAMILY MEMBER"/>
    <property type="match status" value="1"/>
</dbReference>
<keyword evidence="5 9" id="KW-0378">Hydrolase</keyword>
<evidence type="ECO:0000256" key="6">
    <source>
        <dbReference type="ARBA" id="ARBA00022825"/>
    </source>
</evidence>
<dbReference type="HAMAP" id="MF_01973">
    <property type="entry name" value="lon_bact"/>
    <property type="match status" value="1"/>
</dbReference>
<keyword evidence="7 9" id="KW-0067">ATP-binding</keyword>
<feature type="domain" description="Lon proteolytic" evidence="15">
    <location>
        <begin position="602"/>
        <end position="783"/>
    </location>
</feature>
<dbReference type="NCBIfam" id="TIGR00763">
    <property type="entry name" value="lon"/>
    <property type="match status" value="1"/>
</dbReference>
<protein>
    <recommendedName>
        <fullName evidence="9 10">Lon protease</fullName>
        <ecNumber evidence="9 10">3.4.21.53</ecNumber>
    </recommendedName>
    <alternativeName>
        <fullName evidence="9">ATP-dependent protease La</fullName>
    </alternativeName>
</protein>
<dbReference type="GO" id="GO:0005524">
    <property type="term" value="F:ATP binding"/>
    <property type="evidence" value="ECO:0007669"/>
    <property type="project" value="UniProtKB-UniRule"/>
</dbReference>
<dbReference type="InterPro" id="IPR014721">
    <property type="entry name" value="Ribsml_uS5_D2-typ_fold_subgr"/>
</dbReference>
<evidence type="ECO:0000256" key="9">
    <source>
        <dbReference type="HAMAP-Rule" id="MF_01973"/>
    </source>
</evidence>
<dbReference type="InterPro" id="IPR004815">
    <property type="entry name" value="Lon_bac/euk-typ"/>
</dbReference>
<dbReference type="InterPro" id="IPR054594">
    <property type="entry name" value="Lon_lid"/>
</dbReference>
<keyword evidence="6 9" id="KW-0720">Serine protease</keyword>
<dbReference type="SUPFAM" id="SSF88697">
    <property type="entry name" value="PUA domain-like"/>
    <property type="match status" value="1"/>
</dbReference>
<evidence type="ECO:0000256" key="5">
    <source>
        <dbReference type="ARBA" id="ARBA00022801"/>
    </source>
</evidence>
<keyword evidence="4 9" id="KW-0547">Nucleotide-binding</keyword>
<dbReference type="InterPro" id="IPR003959">
    <property type="entry name" value="ATPase_AAA_core"/>
</dbReference>
<dbReference type="InterPro" id="IPR020568">
    <property type="entry name" value="Ribosomal_Su5_D2-typ_SF"/>
</dbReference>
<dbReference type="InterPro" id="IPR027543">
    <property type="entry name" value="Lon_bac"/>
</dbReference>
<comment type="catalytic activity">
    <reaction evidence="9 10 13">
        <text>Hydrolysis of proteins in presence of ATP.</text>
        <dbReference type="EC" id="3.4.21.53"/>
    </reaction>
</comment>
<dbReference type="Gene3D" id="3.30.230.10">
    <property type="match status" value="1"/>
</dbReference>
<dbReference type="Pfam" id="PF00004">
    <property type="entry name" value="AAA"/>
    <property type="match status" value="1"/>
</dbReference>
<dbReference type="GO" id="GO:0004176">
    <property type="term" value="F:ATP-dependent peptidase activity"/>
    <property type="evidence" value="ECO:0007669"/>
    <property type="project" value="UniProtKB-UniRule"/>
</dbReference>
<dbReference type="PIRSF" id="PIRSF001174">
    <property type="entry name" value="Lon_proteas"/>
    <property type="match status" value="1"/>
</dbReference>
<gene>
    <name evidence="9 17" type="primary">lon</name>
    <name evidence="17" type="ORF">DAMNIGENAA_12490</name>
</gene>
<dbReference type="SMART" id="SM00382">
    <property type="entry name" value="AAA"/>
    <property type="match status" value="1"/>
</dbReference>
<dbReference type="InterPro" id="IPR027417">
    <property type="entry name" value="P-loop_NTPase"/>
</dbReference>
<feature type="binding site" evidence="9 12">
    <location>
        <begin position="366"/>
        <end position="373"/>
    </location>
    <ligand>
        <name>ATP</name>
        <dbReference type="ChEBI" id="CHEBI:30616"/>
    </ligand>
</feature>
<dbReference type="Gene3D" id="1.10.8.60">
    <property type="match status" value="1"/>
</dbReference>
<dbReference type="FunFam" id="3.40.50.300:FF:000382">
    <property type="entry name" value="Lon protease homolog 2, peroxisomal"/>
    <property type="match status" value="1"/>
</dbReference>
<comment type="caution">
    <text evidence="17">The sequence shown here is derived from an EMBL/GenBank/DDBJ whole genome shotgun (WGS) entry which is preliminary data.</text>
</comment>
<dbReference type="PROSITE" id="PS51787">
    <property type="entry name" value="LON_N"/>
    <property type="match status" value="1"/>
</dbReference>
<dbReference type="Pfam" id="PF05362">
    <property type="entry name" value="Lon_C"/>
    <property type="match status" value="1"/>
</dbReference>
<dbReference type="PROSITE" id="PS01046">
    <property type="entry name" value="LON_SER"/>
    <property type="match status" value="1"/>
</dbReference>
<dbReference type="SUPFAM" id="SSF52540">
    <property type="entry name" value="P-loop containing nucleoside triphosphate hydrolases"/>
    <property type="match status" value="1"/>
</dbReference>
<evidence type="ECO:0000256" key="14">
    <source>
        <dbReference type="RuleBase" id="RU000591"/>
    </source>
</evidence>